<reference evidence="2 3" key="1">
    <citation type="journal article" date="2007" name="Science">
        <title>The Fusarium graminearum genome reveals a link between localized polymorphism and pathogen specialization.</title>
        <authorList>
            <person name="Cuomo C.A."/>
            <person name="Gueldener U."/>
            <person name="Xu J.-R."/>
            <person name="Trail F."/>
            <person name="Turgeon B.G."/>
            <person name="Di Pietro A."/>
            <person name="Walton J.D."/>
            <person name="Ma L.-J."/>
            <person name="Baker S.E."/>
            <person name="Rep M."/>
            <person name="Adam G."/>
            <person name="Antoniw J."/>
            <person name="Baldwin T."/>
            <person name="Calvo S.E."/>
            <person name="Chang Y.-L."/>
            <person name="DeCaprio D."/>
            <person name="Gale L.R."/>
            <person name="Gnerre S."/>
            <person name="Goswami R.S."/>
            <person name="Hammond-Kosack K."/>
            <person name="Harris L.J."/>
            <person name="Hilburn K."/>
            <person name="Kennell J.C."/>
            <person name="Kroken S."/>
            <person name="Magnuson J.K."/>
            <person name="Mannhaupt G."/>
            <person name="Mauceli E.W."/>
            <person name="Mewes H.-W."/>
            <person name="Mitterbauer R."/>
            <person name="Muehlbauer G."/>
            <person name="Muensterkoetter M."/>
            <person name="Nelson D."/>
            <person name="O'Donnell K."/>
            <person name="Ouellet T."/>
            <person name="Qi W."/>
            <person name="Quesneville H."/>
            <person name="Roncero M.I.G."/>
            <person name="Seong K.-Y."/>
            <person name="Tetko I.V."/>
            <person name="Urban M."/>
            <person name="Waalwijk C."/>
            <person name="Ward T.J."/>
            <person name="Yao J."/>
            <person name="Birren B.W."/>
            <person name="Kistler H.C."/>
        </authorList>
    </citation>
    <scope>NUCLEOTIDE SEQUENCE [LARGE SCALE GENOMIC DNA]</scope>
    <source>
        <strain evidence="3">ATCC MYA-4620 / CBS 123657 / FGSC 9075 / NRRL 31084 / PH-1</strain>
        <strain evidence="2">PH-1 / ATCC MYA-4620 / FGSC 9075 / NRRL 31084</strain>
    </source>
</reference>
<dbReference type="EMBL" id="HG970333">
    <property type="protein sequence ID" value="CEF77302.1"/>
    <property type="molecule type" value="Genomic_DNA"/>
</dbReference>
<name>A0A098DFS2_GIBZE</name>
<sequence length="61" mass="6678">MAALMVLRCSRCAVAHSRNANQQSILDTRLSILLQVSPNPPNIEGAFERLALFILLQDLGS</sequence>
<reference evidence="2" key="4">
    <citation type="submission" date="2017-01" db="UniProtKB">
        <authorList>
            <consortium name="EnsemblFungi"/>
        </authorList>
    </citation>
    <scope>IDENTIFICATION</scope>
    <source>
        <strain evidence="2">PH-1 / ATCC MYA-4620 / FGSC 9075 / NRRL 31084</strain>
    </source>
</reference>
<dbReference type="Proteomes" id="UP000070720">
    <property type="component" value="Chromosome 2"/>
</dbReference>
<accession>A0A098DFS2</accession>
<dbReference type="AlphaFoldDB" id="A0A098DFS2"/>
<dbReference type="InParanoid" id="A0A098DFS2"/>
<accession>A0A0E0S1C7</accession>
<dbReference type="EnsemblFungi" id="CEF77302">
    <property type="protein sequence ID" value="CEF77302"/>
    <property type="gene ID" value="FGRRES_15518"/>
</dbReference>
<protein>
    <submittedName>
        <fullName evidence="1">Chromosome 2, complete genome</fullName>
    </submittedName>
</protein>
<proteinExistence type="predicted"/>
<keyword evidence="3" id="KW-1185">Reference proteome</keyword>
<evidence type="ECO:0000313" key="1">
    <source>
        <dbReference type="EMBL" id="CEF77302.1"/>
    </source>
</evidence>
<organism evidence="1 3">
    <name type="scientific">Gibberella zeae (strain ATCC MYA-4620 / CBS 123657 / FGSC 9075 / NRRL 31084 / PH-1)</name>
    <name type="common">Wheat head blight fungus</name>
    <name type="synonym">Fusarium graminearum</name>
    <dbReference type="NCBI Taxonomy" id="229533"/>
    <lineage>
        <taxon>Eukaryota</taxon>
        <taxon>Fungi</taxon>
        <taxon>Dikarya</taxon>
        <taxon>Ascomycota</taxon>
        <taxon>Pezizomycotina</taxon>
        <taxon>Sordariomycetes</taxon>
        <taxon>Hypocreomycetidae</taxon>
        <taxon>Hypocreales</taxon>
        <taxon>Nectriaceae</taxon>
        <taxon>Fusarium</taxon>
    </lineage>
</organism>
<reference evidence="2 3" key="2">
    <citation type="journal article" date="2010" name="Nature">
        <title>Comparative genomics reveals mobile pathogenicity chromosomes in Fusarium.</title>
        <authorList>
            <person name="Ma L.J."/>
            <person name="van der Does H.C."/>
            <person name="Borkovich K.A."/>
            <person name="Coleman J.J."/>
            <person name="Daboussi M.J."/>
            <person name="Di Pietro A."/>
            <person name="Dufresne M."/>
            <person name="Freitag M."/>
            <person name="Grabherr M."/>
            <person name="Henrissat B."/>
            <person name="Houterman P.M."/>
            <person name="Kang S."/>
            <person name="Shim W.B."/>
            <person name="Woloshuk C."/>
            <person name="Xie X."/>
            <person name="Xu J.R."/>
            <person name="Antoniw J."/>
            <person name="Baker S.E."/>
            <person name="Bluhm B.H."/>
            <person name="Breakspear A."/>
            <person name="Brown D.W."/>
            <person name="Butchko R.A."/>
            <person name="Chapman S."/>
            <person name="Coulson R."/>
            <person name="Coutinho P.M."/>
            <person name="Danchin E.G."/>
            <person name="Diener A."/>
            <person name="Gale L.R."/>
            <person name="Gardiner D.M."/>
            <person name="Goff S."/>
            <person name="Hammond-Kosack K.E."/>
            <person name="Hilburn K."/>
            <person name="Hua-Van A."/>
            <person name="Jonkers W."/>
            <person name="Kazan K."/>
            <person name="Kodira C.D."/>
            <person name="Koehrsen M."/>
            <person name="Kumar L."/>
            <person name="Lee Y.H."/>
            <person name="Li L."/>
            <person name="Manners J.M."/>
            <person name="Miranda-Saavedra D."/>
            <person name="Mukherjee M."/>
            <person name="Park G."/>
            <person name="Park J."/>
            <person name="Park S.Y."/>
            <person name="Proctor R.H."/>
            <person name="Regev A."/>
            <person name="Ruiz-Roldan M.C."/>
            <person name="Sain D."/>
            <person name="Sakthikumar S."/>
            <person name="Sykes S."/>
            <person name="Schwartz D.C."/>
            <person name="Turgeon B.G."/>
            <person name="Wapinski I."/>
            <person name="Yoder O."/>
            <person name="Young S."/>
            <person name="Zeng Q."/>
            <person name="Zhou S."/>
            <person name="Galagan J."/>
            <person name="Cuomo C.A."/>
            <person name="Kistler H.C."/>
            <person name="Rep M."/>
        </authorList>
    </citation>
    <scope>GENOME REANNOTATION</scope>
    <source>
        <strain evidence="3">ATCC MYA-4620 / CBS 123657 / FGSC 9075 / NRRL 31084 / PH-1</strain>
        <strain evidence="2">PH-1 / ATCC MYA-4620 / FGSC 9075 / NRRL 31084</strain>
    </source>
</reference>
<reference evidence="1 3" key="3">
    <citation type="journal article" date="2015" name="BMC Genomics">
        <title>The completed genome sequence of the pathogenic ascomycete fungus Fusarium graminearum.</title>
        <authorList>
            <person name="King R."/>
            <person name="Urban M."/>
            <person name="Hammond-Kosack M.C."/>
            <person name="Hassani-Pak K."/>
            <person name="Hammond-Kosack K.E."/>
        </authorList>
    </citation>
    <scope>NUCLEOTIDE SEQUENCE [LARGE SCALE GENOMIC DNA]</scope>
    <source>
        <strain evidence="3">ATCC MYA-4620 / CBS 123657 / FGSC 9075 / NRRL 31084 / PH-1</strain>
        <strain evidence="1">PH-1</strain>
    </source>
</reference>
<evidence type="ECO:0000313" key="2">
    <source>
        <dbReference type="EnsemblFungi" id="CEF77302"/>
    </source>
</evidence>
<dbReference type="VEuPathDB" id="FungiDB:FGRAMPH1_01G10999"/>
<gene>
    <name evidence="1" type="ORF">FGRAMPH1_01T10999</name>
</gene>
<evidence type="ECO:0000313" key="3">
    <source>
        <dbReference type="Proteomes" id="UP000070720"/>
    </source>
</evidence>